<reference evidence="2" key="1">
    <citation type="submission" date="2023-07" db="EMBL/GenBank/DDBJ databases">
        <authorList>
            <consortium name="AG Swart"/>
            <person name="Singh M."/>
            <person name="Singh A."/>
            <person name="Seah K."/>
            <person name="Emmerich C."/>
        </authorList>
    </citation>
    <scope>NUCLEOTIDE SEQUENCE</scope>
    <source>
        <strain evidence="2">DP1</strain>
    </source>
</reference>
<dbReference type="Proteomes" id="UP001295684">
    <property type="component" value="Unassembled WGS sequence"/>
</dbReference>
<feature type="compositionally biased region" description="Low complexity" evidence="1">
    <location>
        <begin position="488"/>
        <end position="498"/>
    </location>
</feature>
<feature type="region of interest" description="Disordered" evidence="1">
    <location>
        <begin position="558"/>
        <end position="580"/>
    </location>
</feature>
<evidence type="ECO:0000256" key="1">
    <source>
        <dbReference type="SAM" id="MobiDB-lite"/>
    </source>
</evidence>
<dbReference type="AlphaFoldDB" id="A0AAD2DCF8"/>
<gene>
    <name evidence="2" type="ORF">ECRASSUSDP1_LOCUS29242</name>
</gene>
<feature type="region of interest" description="Disordered" evidence="1">
    <location>
        <begin position="468"/>
        <end position="509"/>
    </location>
</feature>
<sequence length="629" mass="71998">MLRKEAANNLQKFGGNFMFDFYGGKARMDFSTRNEVEQTHQEVANTFVGEKKNKWGVLCNYITSKQNNSDIVTNVITERINDKVKSLEDVKISIKKNCKKKHKFSKMFKNNPNLNAADAMKTYDFANRSRCFSDPRIDNNVENTNFVPNNGTISPLSDNRGVTLKSPLGMKTIGPTEEKSFLKPMPKLRKKKSKKVVDGKEEDFDTYYQKMILPKPLRKVNPNLLKLLPRTTASDGHSPGLGDLETNIKPTENQKEFIRIKWELKRVETMQKTQMNQFKKLKRKLSPRKVYISEKKINPPDNIDETTLRDSLTKASCAGNKNERYSKIIHNDDRIDEQEMLSFQKQMTMPMHCFSPHNEVSKLLDDDNELKIDEIIEDMKSSEENSVSDSESYTKKQTLKPKKNVNPSKKCTGKEKRGKFFVHKAKSFMKPRKVQSINTTKNLTDKLASTKKKINMIKLSSTVFNHEVSTKRIGNSRSPSPEKHHTSDSSSENFSNDSPAGSRSPEKVDFANSIISPIRCVDEDKKDKPLEVMLSSDFISSTDENNESFKLKLIRSKNSSPCAEKTSKRSPSPKKSNKLTIKPTRITTKKNVCRAYAAQAGSHRKQKKKKSLRKMFSEEIKFRSTIDRA</sequence>
<organism evidence="2 3">
    <name type="scientific">Euplotes crassus</name>
    <dbReference type="NCBI Taxonomy" id="5936"/>
    <lineage>
        <taxon>Eukaryota</taxon>
        <taxon>Sar</taxon>
        <taxon>Alveolata</taxon>
        <taxon>Ciliophora</taxon>
        <taxon>Intramacronucleata</taxon>
        <taxon>Spirotrichea</taxon>
        <taxon>Hypotrichia</taxon>
        <taxon>Euplotida</taxon>
        <taxon>Euplotidae</taxon>
        <taxon>Moneuplotes</taxon>
    </lineage>
</organism>
<accession>A0AAD2DCF8</accession>
<evidence type="ECO:0000313" key="2">
    <source>
        <dbReference type="EMBL" id="CAI2387608.1"/>
    </source>
</evidence>
<name>A0AAD2DCF8_EUPCR</name>
<dbReference type="EMBL" id="CAMPGE010030106">
    <property type="protein sequence ID" value="CAI2387608.1"/>
    <property type="molecule type" value="Genomic_DNA"/>
</dbReference>
<evidence type="ECO:0000313" key="3">
    <source>
        <dbReference type="Proteomes" id="UP001295684"/>
    </source>
</evidence>
<keyword evidence="3" id="KW-1185">Reference proteome</keyword>
<proteinExistence type="predicted"/>
<comment type="caution">
    <text evidence="2">The sequence shown here is derived from an EMBL/GenBank/DDBJ whole genome shotgun (WGS) entry which is preliminary data.</text>
</comment>
<protein>
    <submittedName>
        <fullName evidence="2">Uncharacterized protein</fullName>
    </submittedName>
</protein>
<feature type="region of interest" description="Disordered" evidence="1">
    <location>
        <begin position="378"/>
        <end position="416"/>
    </location>
</feature>